<evidence type="ECO:0000313" key="3">
    <source>
        <dbReference type="Proteomes" id="UP000613160"/>
    </source>
</evidence>
<dbReference type="PROSITE" id="PS51459">
    <property type="entry name" value="FIDO"/>
    <property type="match status" value="1"/>
</dbReference>
<dbReference type="Proteomes" id="UP000613160">
    <property type="component" value="Unassembled WGS sequence"/>
</dbReference>
<gene>
    <name evidence="2" type="ORF">GCM10011335_00400</name>
</gene>
<dbReference type="AlphaFoldDB" id="A0A916V1A7"/>
<dbReference type="NCBIfam" id="TIGR01550">
    <property type="entry name" value="DOC_P1"/>
    <property type="match status" value="1"/>
</dbReference>
<reference evidence="2" key="2">
    <citation type="submission" date="2020-09" db="EMBL/GenBank/DDBJ databases">
        <authorList>
            <person name="Sun Q."/>
            <person name="Zhou Y."/>
        </authorList>
    </citation>
    <scope>NUCLEOTIDE SEQUENCE</scope>
    <source>
        <strain evidence="2">CGMCC 1.15493</strain>
    </source>
</reference>
<accession>A0A916V1A7</accession>
<dbReference type="RefSeq" id="WP_188848392.1">
    <property type="nucleotide sequence ID" value="NZ_BMJJ01000001.1"/>
</dbReference>
<proteinExistence type="predicted"/>
<comment type="caution">
    <text evidence="2">The sequence shown here is derived from an EMBL/GenBank/DDBJ whole genome shotgun (WGS) entry which is preliminary data.</text>
</comment>
<organism evidence="2 3">
    <name type="scientific">Aureimonas glaciei</name>
    <dbReference type="NCBI Taxonomy" id="1776957"/>
    <lineage>
        <taxon>Bacteria</taxon>
        <taxon>Pseudomonadati</taxon>
        <taxon>Pseudomonadota</taxon>
        <taxon>Alphaproteobacteria</taxon>
        <taxon>Hyphomicrobiales</taxon>
        <taxon>Aurantimonadaceae</taxon>
        <taxon>Aureimonas</taxon>
    </lineage>
</organism>
<keyword evidence="3" id="KW-1185">Reference proteome</keyword>
<sequence>MEIFLPTVRAVIRIHAAESRERRTAPGIRDQGLLESAIGRAASHLAHADAPTLASAAASLAYGLAKNHPFVDGNKRASYLVTNAFLEVHGQSLAQIDEDARVAVWLSLADGSLSEAELCEWIANSCRPIGQSGG</sequence>
<dbReference type="PANTHER" id="PTHR39426">
    <property type="entry name" value="HOMOLOGY TO DEATH-ON-CURING PROTEIN OF PHAGE P1"/>
    <property type="match status" value="1"/>
</dbReference>
<dbReference type="InterPro" id="IPR053737">
    <property type="entry name" value="Type_II_TA_Toxin"/>
</dbReference>
<dbReference type="EMBL" id="BMJJ01000001">
    <property type="protein sequence ID" value="GGD01762.1"/>
    <property type="molecule type" value="Genomic_DNA"/>
</dbReference>
<dbReference type="SUPFAM" id="SSF140931">
    <property type="entry name" value="Fic-like"/>
    <property type="match status" value="1"/>
</dbReference>
<protein>
    <submittedName>
        <fullName evidence="2">Death-on-curing protein</fullName>
    </submittedName>
</protein>
<dbReference type="Pfam" id="PF02661">
    <property type="entry name" value="Fic"/>
    <property type="match status" value="1"/>
</dbReference>
<evidence type="ECO:0000313" key="2">
    <source>
        <dbReference type="EMBL" id="GGD01762.1"/>
    </source>
</evidence>
<dbReference type="Gene3D" id="1.20.120.1870">
    <property type="entry name" value="Fic/DOC protein, Fido domain"/>
    <property type="match status" value="1"/>
</dbReference>
<dbReference type="PANTHER" id="PTHR39426:SF1">
    <property type="entry name" value="HOMOLOGY TO DEATH-ON-CURING PROTEIN OF PHAGE P1"/>
    <property type="match status" value="1"/>
</dbReference>
<dbReference type="InterPro" id="IPR006440">
    <property type="entry name" value="Doc"/>
</dbReference>
<dbReference type="GO" id="GO:0016301">
    <property type="term" value="F:kinase activity"/>
    <property type="evidence" value="ECO:0007669"/>
    <property type="project" value="InterPro"/>
</dbReference>
<dbReference type="InterPro" id="IPR036597">
    <property type="entry name" value="Fido-like_dom_sf"/>
</dbReference>
<name>A0A916V1A7_9HYPH</name>
<feature type="domain" description="Fido" evidence="1">
    <location>
        <begin position="6"/>
        <end position="124"/>
    </location>
</feature>
<dbReference type="InterPro" id="IPR003812">
    <property type="entry name" value="Fido"/>
</dbReference>
<reference evidence="2" key="1">
    <citation type="journal article" date="2014" name="Int. J. Syst. Evol. Microbiol.">
        <title>Complete genome sequence of Corynebacterium casei LMG S-19264T (=DSM 44701T), isolated from a smear-ripened cheese.</title>
        <authorList>
            <consortium name="US DOE Joint Genome Institute (JGI-PGF)"/>
            <person name="Walter F."/>
            <person name="Albersmeier A."/>
            <person name="Kalinowski J."/>
            <person name="Ruckert C."/>
        </authorList>
    </citation>
    <scope>NUCLEOTIDE SEQUENCE</scope>
    <source>
        <strain evidence="2">CGMCC 1.15493</strain>
    </source>
</reference>
<evidence type="ECO:0000259" key="1">
    <source>
        <dbReference type="PROSITE" id="PS51459"/>
    </source>
</evidence>